<dbReference type="GO" id="GO:0005634">
    <property type="term" value="C:nucleus"/>
    <property type="evidence" value="ECO:0007669"/>
    <property type="project" value="TreeGrafter"/>
</dbReference>
<reference evidence="3 4" key="1">
    <citation type="submission" date="2024-02" db="EMBL/GenBank/DDBJ databases">
        <title>High-quality chromosome-scale genome assembly of Pensacola bahiagrass (Paspalum notatum Flugge var. saurae).</title>
        <authorList>
            <person name="Vega J.M."/>
            <person name="Podio M."/>
            <person name="Orjuela J."/>
            <person name="Siena L.A."/>
            <person name="Pessino S.C."/>
            <person name="Combes M.C."/>
            <person name="Mariac C."/>
            <person name="Albertini E."/>
            <person name="Pupilli F."/>
            <person name="Ortiz J.P.A."/>
            <person name="Leblanc O."/>
        </authorList>
    </citation>
    <scope>NUCLEOTIDE SEQUENCE [LARGE SCALE GENOMIC DNA]</scope>
    <source>
        <strain evidence="3">R1</strain>
        <tissue evidence="3">Leaf</tissue>
    </source>
</reference>
<proteinExistence type="predicted"/>
<dbReference type="EMBL" id="CP144752">
    <property type="protein sequence ID" value="WVZ88171.1"/>
    <property type="molecule type" value="Genomic_DNA"/>
</dbReference>
<dbReference type="InterPro" id="IPR008889">
    <property type="entry name" value="VQ"/>
</dbReference>
<dbReference type="Proteomes" id="UP001341281">
    <property type="component" value="Chromosome 08"/>
</dbReference>
<feature type="compositionally biased region" description="Low complexity" evidence="1">
    <location>
        <begin position="142"/>
        <end position="155"/>
    </location>
</feature>
<dbReference type="InterPro" id="IPR039609">
    <property type="entry name" value="VQ_15/22"/>
</dbReference>
<feature type="compositionally biased region" description="Basic residues" evidence="1">
    <location>
        <begin position="44"/>
        <end position="65"/>
    </location>
</feature>
<feature type="region of interest" description="Disordered" evidence="1">
    <location>
        <begin position="142"/>
        <end position="166"/>
    </location>
</feature>
<feature type="domain" description="VQ" evidence="2">
    <location>
        <begin position="66"/>
        <end position="92"/>
    </location>
</feature>
<dbReference type="Pfam" id="PF05678">
    <property type="entry name" value="VQ"/>
    <property type="match status" value="1"/>
</dbReference>
<dbReference type="GO" id="GO:0005516">
    <property type="term" value="F:calmodulin binding"/>
    <property type="evidence" value="ECO:0007669"/>
    <property type="project" value="TreeGrafter"/>
</dbReference>
<dbReference type="AlphaFoldDB" id="A0AAQ3UAI7"/>
<evidence type="ECO:0000313" key="3">
    <source>
        <dbReference type="EMBL" id="WVZ88171.1"/>
    </source>
</evidence>
<name>A0AAQ3UAI7_PASNO</name>
<dbReference type="GO" id="GO:0006970">
    <property type="term" value="P:response to osmotic stress"/>
    <property type="evidence" value="ECO:0007669"/>
    <property type="project" value="TreeGrafter"/>
</dbReference>
<protein>
    <recommendedName>
        <fullName evidence="2">VQ domain-containing protein</fullName>
    </recommendedName>
</protein>
<evidence type="ECO:0000313" key="4">
    <source>
        <dbReference type="Proteomes" id="UP001341281"/>
    </source>
</evidence>
<keyword evidence="4" id="KW-1185">Reference proteome</keyword>
<dbReference type="PANTHER" id="PTHR33179">
    <property type="entry name" value="VQ MOTIF-CONTAINING PROTEIN"/>
    <property type="match status" value="1"/>
</dbReference>
<evidence type="ECO:0000259" key="2">
    <source>
        <dbReference type="Pfam" id="PF05678"/>
    </source>
</evidence>
<accession>A0AAQ3UAI7</accession>
<evidence type="ECO:0000256" key="1">
    <source>
        <dbReference type="SAM" id="MobiDB-lite"/>
    </source>
</evidence>
<feature type="region of interest" description="Disordered" evidence="1">
    <location>
        <begin position="1"/>
        <end position="73"/>
    </location>
</feature>
<gene>
    <name evidence="3" type="ORF">U9M48_034719</name>
</gene>
<sequence length="203" mass="20315">MLVTAAAARMDSASTSPAWLPTDRHQGHRHGPAPSPSAAPVPHQHPHPRSPARRRVAKRRPRPSRRLPTTFISADPASFRRMVHQVTGADDAGLAPPPLALAPPLEVEALCRSSARPGAMLLALPTLDTSALLLAAGASSAAAARAPSPRGDSAAGSALATGQAEPGGVAGAGAGAEAGGPCGGGGGGCFPTLDSWDADALFY</sequence>
<dbReference type="PANTHER" id="PTHR33179:SF64">
    <property type="entry name" value="OS11G0131100 PROTEIN"/>
    <property type="match status" value="1"/>
</dbReference>
<organism evidence="3 4">
    <name type="scientific">Paspalum notatum var. saurae</name>
    <dbReference type="NCBI Taxonomy" id="547442"/>
    <lineage>
        <taxon>Eukaryota</taxon>
        <taxon>Viridiplantae</taxon>
        <taxon>Streptophyta</taxon>
        <taxon>Embryophyta</taxon>
        <taxon>Tracheophyta</taxon>
        <taxon>Spermatophyta</taxon>
        <taxon>Magnoliopsida</taxon>
        <taxon>Liliopsida</taxon>
        <taxon>Poales</taxon>
        <taxon>Poaceae</taxon>
        <taxon>PACMAD clade</taxon>
        <taxon>Panicoideae</taxon>
        <taxon>Andropogonodae</taxon>
        <taxon>Paspaleae</taxon>
        <taxon>Paspalinae</taxon>
        <taxon>Paspalum</taxon>
    </lineage>
</organism>